<dbReference type="Pfam" id="PF02257">
    <property type="entry name" value="RFX_DNA_binding"/>
    <property type="match status" value="1"/>
</dbReference>
<dbReference type="KEGG" id="nfu:107377471"/>
<dbReference type="GO" id="GO:0000981">
    <property type="term" value="F:DNA-binding transcription factor activity, RNA polymerase II-specific"/>
    <property type="evidence" value="ECO:0007669"/>
    <property type="project" value="TreeGrafter"/>
</dbReference>
<evidence type="ECO:0000256" key="6">
    <source>
        <dbReference type="ARBA" id="ARBA00023163"/>
    </source>
</evidence>
<dbReference type="PANTHER" id="PTHR12619">
    <property type="entry name" value="RFX TRANSCRIPTION FACTOR FAMILY"/>
    <property type="match status" value="1"/>
</dbReference>
<comment type="subcellular location">
    <subcellularLocation>
        <location evidence="1">Nucleus</location>
    </subcellularLocation>
</comment>
<keyword evidence="3" id="KW-0221">Differentiation</keyword>
<dbReference type="GeneTree" id="ENSGT01050000244879"/>
<evidence type="ECO:0000256" key="8">
    <source>
        <dbReference type="ARBA" id="ARBA00072476"/>
    </source>
</evidence>
<dbReference type="GO" id="GO:0000978">
    <property type="term" value="F:RNA polymerase II cis-regulatory region sequence-specific DNA binding"/>
    <property type="evidence" value="ECO:0007669"/>
    <property type="project" value="TreeGrafter"/>
</dbReference>
<evidence type="ECO:0000256" key="10">
    <source>
        <dbReference type="SAM" id="MobiDB-lite"/>
    </source>
</evidence>
<evidence type="ECO:0000259" key="11">
    <source>
        <dbReference type="PROSITE" id="PS51526"/>
    </source>
</evidence>
<dbReference type="InterPro" id="IPR036390">
    <property type="entry name" value="WH_DNA-bd_sf"/>
</dbReference>
<dbReference type="CTD" id="222546"/>
<dbReference type="SUPFAM" id="SSF46785">
    <property type="entry name" value="Winged helix' DNA-binding domain"/>
    <property type="match status" value="1"/>
</dbReference>
<evidence type="ECO:0000256" key="7">
    <source>
        <dbReference type="ARBA" id="ARBA00023242"/>
    </source>
</evidence>
<keyword evidence="6" id="KW-0804">Transcription</keyword>
<dbReference type="RefSeq" id="XP_015802573.3">
    <property type="nucleotide sequence ID" value="XM_015947087.3"/>
</dbReference>
<keyword evidence="2" id="KW-0217">Developmental protein</keyword>
<feature type="domain" description="RFX-type winged-helix" evidence="11">
    <location>
        <begin position="101"/>
        <end position="176"/>
    </location>
</feature>
<evidence type="ECO:0000256" key="1">
    <source>
        <dbReference type="ARBA" id="ARBA00004123"/>
    </source>
</evidence>
<dbReference type="AlphaFoldDB" id="A0A8C6NIJ1"/>
<evidence type="ECO:0000256" key="9">
    <source>
        <dbReference type="ARBA" id="ARBA00077088"/>
    </source>
</evidence>
<sequence>MPMKRSNSSSAGDDAFLIHSFTKTLCGSQEVMSSDFNGQVRFNPEEDSGIKSEDSNETPSSEEDSDLVELNSDLNIKESVGSSRKTISQIIKDKKKQTQLTLQWLEENYIVCEGVCLPRCILYAHYLDFCGKENLEPACAATFGKTIRQKFPLLTTRRLGTRGHSKYHYYGIGIKESSAYYHSVYSGKGLTRFSGSKLKNEGGFTRKYSLSSKTGTLLPDFPNAQHLLLQGNISREKVDTLIMMYKTHCQCILDNAINVSFEEIQNFLLHFWQGMPDHLLPLLENPVIVDIFCVCDSILYKVLTDVLIPATMQEMPDSLLADIRNFAKHWEHWLASSLENLPESLAAKKLPIARGFVSSLKRQTSFLHLAQIARPALFDQTVVTSMVMDIDKVDLNSITSQPLLSVSAAGGQESDIYSEYDSVTVFQELKELLRKNATVESFIEWLDSVVEHKVIKPGKQSGRPLKKRAQDFLLRWSFFGARVMHNLTLNNASSFGSFHLIRMLLDEYILLALETQFNNDKEQDLQNLLDKYMKNADASKATFMASPSSCFLANRSKASAPSDQSVKNESLGEHTYKAVFTNQQQGLEAKTGPYQGNNTSGFTAAGGQMDFSQVSGPLMTPPISPAAFVHRGSVINQGPMAGRPLTSSCSSSSCSFSSSSCFSSISAMTQPCQSYSETLYHSLPQTSTGYFPPASSPSGPNYQTALRSQTQNQCQSPLACHLPRYSSITDQTLAKDIFYNHHPAPLHHSSSSSDCSLTPYGSVVPPTSSYAPGSDPVRTERGLDQQAAAQVLDPGEGFGFVEGNLNLTSGACQEQTFSVTGHSGYDSSYLASQHVSVISSVRRLRSFPSSFSEVHDPLNILAEPGRKTAGGFFSETETGPDHPLASSGSAPCMFGLPSPFGSQDSLMSQQRGAVSSEVPDLVSSLPPINTVFMGHGGVQ</sequence>
<reference evidence="12" key="1">
    <citation type="submission" date="2014-08" db="EMBL/GenBank/DDBJ databases">
        <authorList>
            <person name="Senf B."/>
            <person name="Petzold A."/>
            <person name="Downie B.R."/>
            <person name="Koch P."/>
            <person name="Platzer M."/>
        </authorList>
    </citation>
    <scope>NUCLEOTIDE SEQUENCE [LARGE SCALE GENOMIC DNA]</scope>
    <source>
        <strain evidence="12">GRZ</strain>
    </source>
</reference>
<keyword evidence="7" id="KW-0539">Nucleus</keyword>
<name>A0A8C6NIJ1_NOTFU</name>
<dbReference type="InterPro" id="IPR036388">
    <property type="entry name" value="WH-like_DNA-bd_sf"/>
</dbReference>
<evidence type="ECO:0000256" key="5">
    <source>
        <dbReference type="ARBA" id="ARBA00023125"/>
    </source>
</evidence>
<dbReference type="Gene3D" id="1.10.10.10">
    <property type="entry name" value="Winged helix-like DNA-binding domain superfamily/Winged helix DNA-binding domain"/>
    <property type="match status" value="1"/>
</dbReference>
<dbReference type="InterPro" id="IPR003150">
    <property type="entry name" value="DNA-bd_RFX"/>
</dbReference>
<dbReference type="GO" id="GO:0030154">
    <property type="term" value="P:cell differentiation"/>
    <property type="evidence" value="ECO:0007669"/>
    <property type="project" value="UniProtKB-KW"/>
</dbReference>
<evidence type="ECO:0000256" key="4">
    <source>
        <dbReference type="ARBA" id="ARBA00023015"/>
    </source>
</evidence>
<organism evidence="12 13">
    <name type="scientific">Nothobranchius furzeri</name>
    <name type="common">Turquoise killifish</name>
    <dbReference type="NCBI Taxonomy" id="105023"/>
    <lineage>
        <taxon>Eukaryota</taxon>
        <taxon>Metazoa</taxon>
        <taxon>Chordata</taxon>
        <taxon>Craniata</taxon>
        <taxon>Vertebrata</taxon>
        <taxon>Euteleostomi</taxon>
        <taxon>Actinopterygii</taxon>
        <taxon>Neopterygii</taxon>
        <taxon>Teleostei</taxon>
        <taxon>Neoteleostei</taxon>
        <taxon>Acanthomorphata</taxon>
        <taxon>Ovalentaria</taxon>
        <taxon>Atherinomorphae</taxon>
        <taxon>Cyprinodontiformes</taxon>
        <taxon>Nothobranchiidae</taxon>
        <taxon>Nothobranchius</taxon>
    </lineage>
</organism>
<evidence type="ECO:0000256" key="3">
    <source>
        <dbReference type="ARBA" id="ARBA00022782"/>
    </source>
</evidence>
<dbReference type="Pfam" id="PF25340">
    <property type="entry name" value="BCD_RFX"/>
    <property type="match status" value="1"/>
</dbReference>
<accession>A0A8C6NIJ1</accession>
<dbReference type="InterPro" id="IPR039779">
    <property type="entry name" value="RFX-like"/>
</dbReference>
<dbReference type="InterPro" id="IPR057321">
    <property type="entry name" value="RFX1-4/6/8-like_BCD"/>
</dbReference>
<reference evidence="12" key="3">
    <citation type="submission" date="2025-09" db="UniProtKB">
        <authorList>
            <consortium name="Ensembl"/>
        </authorList>
    </citation>
    <scope>IDENTIFICATION</scope>
</reference>
<feature type="region of interest" description="Disordered" evidence="10">
    <location>
        <begin position="37"/>
        <end position="67"/>
    </location>
</feature>
<dbReference type="GeneID" id="107377471"/>
<dbReference type="GO" id="GO:0005634">
    <property type="term" value="C:nucleus"/>
    <property type="evidence" value="ECO:0007669"/>
    <property type="project" value="UniProtKB-SubCell"/>
</dbReference>
<keyword evidence="13" id="KW-1185">Reference proteome</keyword>
<gene>
    <name evidence="12" type="primary">RFX6</name>
    <name evidence="12" type="synonym">rfx6</name>
</gene>
<evidence type="ECO:0000313" key="13">
    <source>
        <dbReference type="Proteomes" id="UP000694548"/>
    </source>
</evidence>
<protein>
    <recommendedName>
        <fullName evidence="8">DNA-binding protein RFX6</fullName>
    </recommendedName>
    <alternativeName>
        <fullName evidence="9">Regulatory factor X 6</fullName>
    </alternativeName>
</protein>
<keyword evidence="5" id="KW-0238">DNA-binding</keyword>
<dbReference type="PANTHER" id="PTHR12619:SF28">
    <property type="entry name" value="DNA-BINDING PROTEIN RFX6"/>
    <property type="match status" value="1"/>
</dbReference>
<dbReference type="PROSITE" id="PS51526">
    <property type="entry name" value="RFX_DBD"/>
    <property type="match status" value="1"/>
</dbReference>
<dbReference type="GO" id="GO:0031018">
    <property type="term" value="P:endocrine pancreas development"/>
    <property type="evidence" value="ECO:0007669"/>
    <property type="project" value="UniProtKB-ARBA"/>
</dbReference>
<keyword evidence="4" id="KW-0805">Transcription regulation</keyword>
<dbReference type="FunFam" id="1.10.10.10:FF:000211">
    <property type="entry name" value="Regulatory factor X, 6"/>
    <property type="match status" value="1"/>
</dbReference>
<evidence type="ECO:0000256" key="2">
    <source>
        <dbReference type="ARBA" id="ARBA00022473"/>
    </source>
</evidence>
<proteinExistence type="predicted"/>
<dbReference type="Proteomes" id="UP000694548">
    <property type="component" value="Chromosome sgr04"/>
</dbReference>
<reference evidence="12" key="2">
    <citation type="submission" date="2025-08" db="UniProtKB">
        <authorList>
            <consortium name="Ensembl"/>
        </authorList>
    </citation>
    <scope>IDENTIFICATION</scope>
</reference>
<evidence type="ECO:0000313" key="12">
    <source>
        <dbReference type="Ensembl" id="ENSNFUP00015003754.1"/>
    </source>
</evidence>
<dbReference type="Ensembl" id="ENSNFUT00015003973.1">
    <property type="protein sequence ID" value="ENSNFUP00015003754.1"/>
    <property type="gene ID" value="ENSNFUG00015001892.1"/>
</dbReference>